<dbReference type="Proteomes" id="UP000266385">
    <property type="component" value="Unassembled WGS sequence"/>
</dbReference>
<keyword evidence="1" id="KW-1133">Transmembrane helix</keyword>
<gene>
    <name evidence="2" type="ORF">D1223_17805</name>
</gene>
<dbReference type="OrthoDB" id="7562173at2"/>
<name>A0A399R5B3_9PROT</name>
<sequence>MILQRLATSIRKQDWFTVLIETLIVVLGVFLGLQLGNWNEARADRARETELLQALHQEIEFSIRLTEQKADAVRQVVAAGKRSLDFLEAGEDCADECWPVLVDFFHASQWQSIEVNRSTYDEMRRQGFPRSRDVVDAVEGYLAQNATLSVTNVLPGYRSRVRQLIPFDAQDFYWEHCYVLNDGAETYVLDCPKGISDEAAAQAITRIADTPDIGLLLTEWAGLNSATPTDLAEQNKAAQRALAVIEEELARRQ</sequence>
<evidence type="ECO:0000313" key="2">
    <source>
        <dbReference type="EMBL" id="RIJ26796.1"/>
    </source>
</evidence>
<evidence type="ECO:0000313" key="3">
    <source>
        <dbReference type="Proteomes" id="UP000266385"/>
    </source>
</evidence>
<organism evidence="2 3">
    <name type="scientific">Henriciella mobilis</name>
    <dbReference type="NCBI Taxonomy" id="2305467"/>
    <lineage>
        <taxon>Bacteria</taxon>
        <taxon>Pseudomonadati</taxon>
        <taxon>Pseudomonadota</taxon>
        <taxon>Alphaproteobacteria</taxon>
        <taxon>Hyphomonadales</taxon>
        <taxon>Hyphomonadaceae</taxon>
        <taxon>Henriciella</taxon>
    </lineage>
</organism>
<dbReference type="EMBL" id="QWFX01000016">
    <property type="protein sequence ID" value="RIJ26796.1"/>
    <property type="molecule type" value="Genomic_DNA"/>
</dbReference>
<feature type="transmembrane region" description="Helical" evidence="1">
    <location>
        <begin position="15"/>
        <end position="35"/>
    </location>
</feature>
<dbReference type="AlphaFoldDB" id="A0A399R5B3"/>
<accession>A0A399R5B3</accession>
<dbReference type="RefSeq" id="WP_119377689.1">
    <property type="nucleotide sequence ID" value="NZ_QWFX01000016.1"/>
</dbReference>
<evidence type="ECO:0000256" key="1">
    <source>
        <dbReference type="SAM" id="Phobius"/>
    </source>
</evidence>
<keyword evidence="1" id="KW-0472">Membrane</keyword>
<reference evidence="2 3" key="1">
    <citation type="submission" date="2018-08" db="EMBL/GenBank/DDBJ databases">
        <title>Henriciella mobilis sp. nov., isolated from seawater.</title>
        <authorList>
            <person name="Cheng H."/>
            <person name="Wu Y.-H."/>
            <person name="Xu X.-W."/>
            <person name="Guo L.-L."/>
        </authorList>
    </citation>
    <scope>NUCLEOTIDE SEQUENCE [LARGE SCALE GENOMIC DNA]</scope>
    <source>
        <strain evidence="2 3">JN25</strain>
    </source>
</reference>
<protein>
    <submittedName>
        <fullName evidence="2">Uncharacterized protein</fullName>
    </submittedName>
</protein>
<keyword evidence="1" id="KW-0812">Transmembrane</keyword>
<comment type="caution">
    <text evidence="2">The sequence shown here is derived from an EMBL/GenBank/DDBJ whole genome shotgun (WGS) entry which is preliminary data.</text>
</comment>
<keyword evidence="3" id="KW-1185">Reference proteome</keyword>
<proteinExistence type="predicted"/>